<organism evidence="2 3">
    <name type="scientific">Lactiplantibacillus nangangensis</name>
    <dbReference type="NCBI Taxonomy" id="2559917"/>
    <lineage>
        <taxon>Bacteria</taxon>
        <taxon>Bacillati</taxon>
        <taxon>Bacillota</taxon>
        <taxon>Bacilli</taxon>
        <taxon>Lactobacillales</taxon>
        <taxon>Lactobacillaceae</taxon>
        <taxon>Lactiplantibacillus</taxon>
    </lineage>
</organism>
<reference evidence="3" key="1">
    <citation type="journal article" date="2019" name="Int. J. Syst. Evol. Microbiol.">
        <title>The Global Catalogue of Microorganisms (GCM) 10K type strain sequencing project: providing services to taxonomists for standard genome sequencing and annotation.</title>
        <authorList>
            <consortium name="The Broad Institute Genomics Platform"/>
            <consortium name="The Broad Institute Genome Sequencing Center for Infectious Disease"/>
            <person name="Wu L."/>
            <person name="Ma J."/>
        </authorList>
    </citation>
    <scope>NUCLEOTIDE SEQUENCE [LARGE SCALE GENOMIC DNA]</scope>
    <source>
        <strain evidence="3">CCM 8930</strain>
    </source>
</reference>
<feature type="chain" id="PRO_5045496756" description="Extracellular protein" evidence="1">
    <location>
        <begin position="29"/>
        <end position="198"/>
    </location>
</feature>
<protein>
    <recommendedName>
        <fullName evidence="4">Extracellular protein</fullName>
    </recommendedName>
</protein>
<gene>
    <name evidence="2" type="ORF">ACFP1L_13880</name>
</gene>
<keyword evidence="1" id="KW-0732">Signal</keyword>
<evidence type="ECO:0000313" key="2">
    <source>
        <dbReference type="EMBL" id="MFC6202958.1"/>
    </source>
</evidence>
<feature type="signal peptide" evidence="1">
    <location>
        <begin position="1"/>
        <end position="28"/>
    </location>
</feature>
<dbReference type="RefSeq" id="WP_137615931.1">
    <property type="nucleotide sequence ID" value="NZ_BJDI01000005.1"/>
</dbReference>
<dbReference type="Proteomes" id="UP001596171">
    <property type="component" value="Unassembled WGS sequence"/>
</dbReference>
<comment type="caution">
    <text evidence="2">The sequence shown here is derived from an EMBL/GenBank/DDBJ whole genome shotgun (WGS) entry which is preliminary data.</text>
</comment>
<evidence type="ECO:0008006" key="4">
    <source>
        <dbReference type="Google" id="ProtNLM"/>
    </source>
</evidence>
<dbReference type="EMBL" id="JBHSSE010000028">
    <property type="protein sequence ID" value="MFC6202958.1"/>
    <property type="molecule type" value="Genomic_DNA"/>
</dbReference>
<name>A0ABW1SNP6_9LACO</name>
<evidence type="ECO:0000313" key="3">
    <source>
        <dbReference type="Proteomes" id="UP001596171"/>
    </source>
</evidence>
<accession>A0ABW1SNP6</accession>
<evidence type="ECO:0000256" key="1">
    <source>
        <dbReference type="SAM" id="SignalP"/>
    </source>
</evidence>
<proteinExistence type="predicted"/>
<keyword evidence="3" id="KW-1185">Reference proteome</keyword>
<sequence>MDLKKSVIVLMTGLSLSGVLLPAMSASASVSTTATTASANKGFGEDIALWDSQQIADFFNQKRDVNVELTYSNWNHIGQSQIKQVHDQGIAFGKSNLPYSDERAGTTKVVKAAIKFILKNKKAVLKEVEAIGGKKAKAALSKAYGAVTPKLNKLLKYESLAWGNVQSAFTSALIQVGVKASFARSVSYWVVKAAQWLV</sequence>